<proteinExistence type="predicted"/>
<sequence>MTVLSQERLEKEIAIGEIETEKGKNQEVTLVRVGDTRWGSHHGTITSLIKLFPEVLKVLHFVKEDGNTLVNRETTSDLITYFKTLDFVFYLYLLHILGITDVLSRHFQKKDQPILEAVSLVKGTIRALKQTRYNARKSQERLEKEIAIGEIETEKGKNQEVTLVRVGDTRWGSHHGTITSLIKLFPEVLKVLHFVKEDGNTLVNRETTSDLITYFKTLDFVFYLYLLHILGITNVLSCHFQKKDQPILEVVSLVKGTIRALKQTRFSFTLEECNFIL</sequence>
<reference evidence="1" key="1">
    <citation type="journal article" date="2022" name="Int. J. Mol. Sci.">
        <title>Draft Genome of Tanacetum Coccineum: Genomic Comparison of Closely Related Tanacetum-Family Plants.</title>
        <authorList>
            <person name="Yamashiro T."/>
            <person name="Shiraishi A."/>
            <person name="Nakayama K."/>
            <person name="Satake H."/>
        </authorList>
    </citation>
    <scope>NUCLEOTIDE SEQUENCE</scope>
</reference>
<dbReference type="PANTHER" id="PTHR11697:SF230">
    <property type="entry name" value="ZINC FINGER, MYM DOMAIN CONTAINING 1"/>
    <property type="match status" value="1"/>
</dbReference>
<gene>
    <name evidence="1" type="ORF">Tco_0988520</name>
</gene>
<dbReference type="InterPro" id="IPR055298">
    <property type="entry name" value="AtLOH3-like"/>
</dbReference>
<comment type="caution">
    <text evidence="1">The sequence shown here is derived from an EMBL/GenBank/DDBJ whole genome shotgun (WGS) entry which is preliminary data.</text>
</comment>
<organism evidence="1 2">
    <name type="scientific">Tanacetum coccineum</name>
    <dbReference type="NCBI Taxonomy" id="301880"/>
    <lineage>
        <taxon>Eukaryota</taxon>
        <taxon>Viridiplantae</taxon>
        <taxon>Streptophyta</taxon>
        <taxon>Embryophyta</taxon>
        <taxon>Tracheophyta</taxon>
        <taxon>Spermatophyta</taxon>
        <taxon>Magnoliopsida</taxon>
        <taxon>eudicotyledons</taxon>
        <taxon>Gunneridae</taxon>
        <taxon>Pentapetalae</taxon>
        <taxon>asterids</taxon>
        <taxon>campanulids</taxon>
        <taxon>Asterales</taxon>
        <taxon>Asteraceae</taxon>
        <taxon>Asteroideae</taxon>
        <taxon>Anthemideae</taxon>
        <taxon>Anthemidinae</taxon>
        <taxon>Tanacetum</taxon>
    </lineage>
</organism>
<protein>
    <submittedName>
        <fullName evidence="1">Zinc finger MYM-type protein 1-like protein</fullName>
    </submittedName>
</protein>
<evidence type="ECO:0000313" key="2">
    <source>
        <dbReference type="Proteomes" id="UP001151760"/>
    </source>
</evidence>
<accession>A0ABQ5ER46</accession>
<keyword evidence="2" id="KW-1185">Reference proteome</keyword>
<dbReference type="PANTHER" id="PTHR11697">
    <property type="entry name" value="GENERAL TRANSCRIPTION FACTOR 2-RELATED ZINC FINGER PROTEIN"/>
    <property type="match status" value="1"/>
</dbReference>
<dbReference type="Proteomes" id="UP001151760">
    <property type="component" value="Unassembled WGS sequence"/>
</dbReference>
<dbReference type="EMBL" id="BQNB010016589">
    <property type="protein sequence ID" value="GJT53466.1"/>
    <property type="molecule type" value="Genomic_DNA"/>
</dbReference>
<evidence type="ECO:0000313" key="1">
    <source>
        <dbReference type="EMBL" id="GJT53466.1"/>
    </source>
</evidence>
<reference evidence="1" key="2">
    <citation type="submission" date="2022-01" db="EMBL/GenBank/DDBJ databases">
        <authorList>
            <person name="Yamashiro T."/>
            <person name="Shiraishi A."/>
            <person name="Satake H."/>
            <person name="Nakayama K."/>
        </authorList>
    </citation>
    <scope>NUCLEOTIDE SEQUENCE</scope>
</reference>
<name>A0ABQ5ER46_9ASTR</name>